<reference evidence="7 8" key="1">
    <citation type="submission" date="2017-10" db="EMBL/GenBank/DDBJ databases">
        <title>Frigbacter circumglobatus gen. nov. sp. nov., isolated from sediment cultured in situ.</title>
        <authorList>
            <person name="Zhao Z."/>
        </authorList>
    </citation>
    <scope>NUCLEOTIDE SEQUENCE [LARGE SCALE GENOMIC DNA]</scope>
    <source>
        <strain evidence="7 8">ZYL</strain>
    </source>
</reference>
<feature type="region of interest" description="Disordered" evidence="5">
    <location>
        <begin position="73"/>
        <end position="93"/>
    </location>
</feature>
<evidence type="ECO:0000256" key="5">
    <source>
        <dbReference type="SAM" id="MobiDB-lite"/>
    </source>
</evidence>
<dbReference type="EMBL" id="PDEM01000024">
    <property type="protein sequence ID" value="PHZ84572.1"/>
    <property type="molecule type" value="Genomic_DNA"/>
</dbReference>
<dbReference type="PANTHER" id="PTHR46491:SF3">
    <property type="entry name" value="CDGSH IRON-SULFUR DOMAIN-CONTAINING PROTEIN 3, MITOCHONDRIAL"/>
    <property type="match status" value="1"/>
</dbReference>
<keyword evidence="3" id="KW-0408">Iron</keyword>
<sequence length="93" mass="10155">MTRPIIAANTPVKVNLKQGERYFFCRCGLSRTQPFCDGSHKGTSFRPQVFTAKQDGPRFLCACKHTAGAPFCDGTHKKFTPDQVGGPGPDDHA</sequence>
<comment type="caution">
    <text evidence="7">The sequence shown here is derived from an EMBL/GenBank/DDBJ whole genome shotgun (WGS) entry which is preliminary data.</text>
</comment>
<evidence type="ECO:0000313" key="8">
    <source>
        <dbReference type="Proteomes" id="UP000229730"/>
    </source>
</evidence>
<protein>
    <submittedName>
        <fullName evidence="7">Glutamate synthase</fullName>
    </submittedName>
</protein>
<organism evidence="7 8">
    <name type="scientific">Paremcibacter congregatus</name>
    <dbReference type="NCBI Taxonomy" id="2043170"/>
    <lineage>
        <taxon>Bacteria</taxon>
        <taxon>Pseudomonadati</taxon>
        <taxon>Pseudomonadota</taxon>
        <taxon>Alphaproteobacteria</taxon>
        <taxon>Emcibacterales</taxon>
        <taxon>Emcibacteraceae</taxon>
        <taxon>Paremcibacter</taxon>
    </lineage>
</organism>
<dbReference type="PANTHER" id="PTHR46491">
    <property type="entry name" value="CDGSH IRON SULFUR DOMAIN PROTEIN HOMOLOG"/>
    <property type="match status" value="1"/>
</dbReference>
<dbReference type="OrthoDB" id="9795032at2"/>
<dbReference type="AlphaFoldDB" id="A0A2G4YQH2"/>
<dbReference type="GO" id="GO:0046872">
    <property type="term" value="F:metal ion binding"/>
    <property type="evidence" value="ECO:0007669"/>
    <property type="project" value="UniProtKB-KW"/>
</dbReference>
<dbReference type="GO" id="GO:0005737">
    <property type="term" value="C:cytoplasm"/>
    <property type="evidence" value="ECO:0007669"/>
    <property type="project" value="UniProtKB-ARBA"/>
</dbReference>
<keyword evidence="8" id="KW-1185">Reference proteome</keyword>
<evidence type="ECO:0000259" key="6">
    <source>
        <dbReference type="SMART" id="SM00704"/>
    </source>
</evidence>
<keyword evidence="1" id="KW-0001">2Fe-2S</keyword>
<evidence type="ECO:0000256" key="2">
    <source>
        <dbReference type="ARBA" id="ARBA00022723"/>
    </source>
</evidence>
<dbReference type="Gene3D" id="3.40.5.90">
    <property type="entry name" value="CDGSH iron-sulfur domain, mitoNEET-type"/>
    <property type="match status" value="2"/>
</dbReference>
<evidence type="ECO:0000313" key="7">
    <source>
        <dbReference type="EMBL" id="PHZ84572.1"/>
    </source>
</evidence>
<dbReference type="InterPro" id="IPR042216">
    <property type="entry name" value="MitoNEET_CISD"/>
</dbReference>
<evidence type="ECO:0000256" key="1">
    <source>
        <dbReference type="ARBA" id="ARBA00022714"/>
    </source>
</evidence>
<dbReference type="InterPro" id="IPR018967">
    <property type="entry name" value="FeS-contain_CDGSH-typ"/>
</dbReference>
<keyword evidence="4" id="KW-0411">Iron-sulfur</keyword>
<dbReference type="Pfam" id="PF09360">
    <property type="entry name" value="zf-CDGSH"/>
    <property type="match status" value="1"/>
</dbReference>
<dbReference type="InParanoid" id="A0A2G4YQH2"/>
<accession>A0A2G4YQH2</accession>
<keyword evidence="2" id="KW-0479">Metal-binding</keyword>
<gene>
    <name evidence="7" type="ORF">CRD36_12270</name>
</gene>
<evidence type="ECO:0000256" key="3">
    <source>
        <dbReference type="ARBA" id="ARBA00023004"/>
    </source>
</evidence>
<feature type="domain" description="Iron-binding zinc finger CDGSH type" evidence="6">
    <location>
        <begin position="47"/>
        <end position="82"/>
    </location>
</feature>
<feature type="domain" description="Iron-binding zinc finger CDGSH type" evidence="6">
    <location>
        <begin position="9"/>
        <end position="46"/>
    </location>
</feature>
<dbReference type="InterPro" id="IPR052950">
    <property type="entry name" value="CISD"/>
</dbReference>
<evidence type="ECO:0000256" key="4">
    <source>
        <dbReference type="ARBA" id="ARBA00023014"/>
    </source>
</evidence>
<dbReference type="SMART" id="SM00704">
    <property type="entry name" value="ZnF_CDGSH"/>
    <property type="match status" value="2"/>
</dbReference>
<dbReference type="GO" id="GO:0051537">
    <property type="term" value="F:2 iron, 2 sulfur cluster binding"/>
    <property type="evidence" value="ECO:0007669"/>
    <property type="project" value="UniProtKB-KW"/>
</dbReference>
<name>A0A2G4YQH2_9PROT</name>
<dbReference type="Proteomes" id="UP000229730">
    <property type="component" value="Unassembled WGS sequence"/>
</dbReference>
<proteinExistence type="predicted"/>